<dbReference type="STRING" id="703135.A0A2A9N9C0"/>
<name>A0A2A9N9C0_9AGAR</name>
<sequence length="304" mass="33505">MSSQDKKHDAKRTGRKSIAVETLRVIKASSYTLNGITHDLSASLQAAELNTQFYAVNSILRDWKAAQSPSPSQSKTEFSFHEISTLQGARLLSTVSPTSRIGILNFASAKKPGGGFLTGAQAQEESIARSSTLYPTLISQQARQYYELHKKHPRGGFYSDSMIFSPGIVVFRDDKGELVEPLNVDVVTSPAVNAGVVRKTLLGQFEPAETEEKIAKAMRERMGRILYLFEQQGVKNVVLGSFGTGVFKNKVDLVGRVWAEYLSIPGARFEKSFERVVFAILGEETFRDFQAAYQVVVNKVPTSG</sequence>
<dbReference type="Gene3D" id="3.40.220.10">
    <property type="entry name" value="Leucine Aminopeptidase, subunit E, domain 1"/>
    <property type="match status" value="1"/>
</dbReference>
<proteinExistence type="predicted"/>
<gene>
    <name evidence="2" type="ORF">AMATHDRAFT_154466</name>
</gene>
<dbReference type="InterPro" id="IPR012664">
    <property type="entry name" value="CHP02452"/>
</dbReference>
<keyword evidence="3" id="KW-1185">Reference proteome</keyword>
<dbReference type="PANTHER" id="PTHR35596">
    <property type="entry name" value="DUF2263 DOMAIN-CONTAINING PROTEIN"/>
    <property type="match status" value="1"/>
</dbReference>
<dbReference type="Proteomes" id="UP000242287">
    <property type="component" value="Unassembled WGS sequence"/>
</dbReference>
<dbReference type="PANTHER" id="PTHR35596:SF1">
    <property type="entry name" value="MICROBIAL-TYPE PARG CATALYTIC DOMAIN-CONTAINING PROTEIN"/>
    <property type="match status" value="1"/>
</dbReference>
<dbReference type="InterPro" id="IPR019261">
    <property type="entry name" value="PARG_cat_microbial"/>
</dbReference>
<dbReference type="SUPFAM" id="SSF52949">
    <property type="entry name" value="Macro domain-like"/>
    <property type="match status" value="1"/>
</dbReference>
<dbReference type="AlphaFoldDB" id="A0A2A9N9C0"/>
<dbReference type="NCBIfam" id="TIGR02452">
    <property type="entry name" value="TIGR02452 family protein"/>
    <property type="match status" value="1"/>
</dbReference>
<dbReference type="Pfam" id="PF10021">
    <property type="entry name" value="PARG_cat_microb"/>
    <property type="match status" value="1"/>
</dbReference>
<protein>
    <recommendedName>
        <fullName evidence="1">Microbial-type PARG catalytic domain-containing protein</fullName>
    </recommendedName>
</protein>
<evidence type="ECO:0000313" key="3">
    <source>
        <dbReference type="Proteomes" id="UP000242287"/>
    </source>
</evidence>
<dbReference type="InterPro" id="IPR043472">
    <property type="entry name" value="Macro_dom-like"/>
</dbReference>
<accession>A0A2A9N9C0</accession>
<reference evidence="2 3" key="1">
    <citation type="submission" date="2014-02" db="EMBL/GenBank/DDBJ databases">
        <title>Transposable element dynamics among asymbiotic and ectomycorrhizal Amanita fungi.</title>
        <authorList>
            <consortium name="DOE Joint Genome Institute"/>
            <person name="Hess J."/>
            <person name="Skrede I."/>
            <person name="Wolfe B."/>
            <person name="LaButti K."/>
            <person name="Ohm R.A."/>
            <person name="Grigoriev I.V."/>
            <person name="Pringle A."/>
        </authorList>
    </citation>
    <scope>NUCLEOTIDE SEQUENCE [LARGE SCALE GENOMIC DNA]</scope>
    <source>
        <strain evidence="2 3">SKay4041</strain>
    </source>
</reference>
<feature type="domain" description="Microbial-type PARG catalytic" evidence="1">
    <location>
        <begin position="19"/>
        <end position="173"/>
    </location>
</feature>
<evidence type="ECO:0000313" key="2">
    <source>
        <dbReference type="EMBL" id="PFH46578.1"/>
    </source>
</evidence>
<evidence type="ECO:0000259" key="1">
    <source>
        <dbReference type="Pfam" id="PF10021"/>
    </source>
</evidence>
<dbReference type="OrthoDB" id="9985428at2759"/>
<dbReference type="EMBL" id="KZ302178">
    <property type="protein sequence ID" value="PFH46578.1"/>
    <property type="molecule type" value="Genomic_DNA"/>
</dbReference>
<dbReference type="PIRSF" id="PIRSF014899">
    <property type="entry name" value="UCP014899"/>
    <property type="match status" value="1"/>
</dbReference>
<organism evidence="2 3">
    <name type="scientific">Amanita thiersii Skay4041</name>
    <dbReference type="NCBI Taxonomy" id="703135"/>
    <lineage>
        <taxon>Eukaryota</taxon>
        <taxon>Fungi</taxon>
        <taxon>Dikarya</taxon>
        <taxon>Basidiomycota</taxon>
        <taxon>Agaricomycotina</taxon>
        <taxon>Agaricomycetes</taxon>
        <taxon>Agaricomycetidae</taxon>
        <taxon>Agaricales</taxon>
        <taxon>Pluteineae</taxon>
        <taxon>Amanitaceae</taxon>
        <taxon>Amanita</taxon>
    </lineage>
</organism>